<dbReference type="RefSeq" id="WP_057898496.1">
    <property type="nucleotide sequence ID" value="NZ_CP080764.1"/>
</dbReference>
<keyword evidence="3" id="KW-1185">Reference proteome</keyword>
<evidence type="ECO:0000313" key="3">
    <source>
        <dbReference type="Proteomes" id="UP000826616"/>
    </source>
</evidence>
<reference evidence="2 3" key="1">
    <citation type="submission" date="2021-08" db="EMBL/GenBank/DDBJ databases">
        <title>Complete genome sequence of the strain Aneurinibacillus thermoaerophilus CCM 8960.</title>
        <authorList>
            <person name="Musilova J."/>
            <person name="Kourilova X."/>
            <person name="Pernicova I."/>
            <person name="Bezdicek M."/>
            <person name="Lengerova M."/>
            <person name="Obruca S."/>
            <person name="Sedlar K."/>
        </authorList>
    </citation>
    <scope>NUCLEOTIDE SEQUENCE [LARGE SCALE GENOMIC DNA]</scope>
    <source>
        <strain evidence="2 3">CCM 8960</strain>
    </source>
</reference>
<feature type="transmembrane region" description="Helical" evidence="1">
    <location>
        <begin position="12"/>
        <end position="35"/>
    </location>
</feature>
<dbReference type="GeneID" id="97141911"/>
<evidence type="ECO:0000256" key="1">
    <source>
        <dbReference type="SAM" id="Phobius"/>
    </source>
</evidence>
<protein>
    <submittedName>
        <fullName evidence="2">Uncharacterized protein</fullName>
    </submittedName>
</protein>
<gene>
    <name evidence="2" type="ORF">K3F53_11065</name>
</gene>
<accession>A0ABX8Y7T4</accession>
<keyword evidence="1" id="KW-1133">Transmembrane helix</keyword>
<keyword evidence="1" id="KW-0472">Membrane</keyword>
<organism evidence="2 3">
    <name type="scientific">Aneurinibacillus thermoaerophilus</name>
    <dbReference type="NCBI Taxonomy" id="143495"/>
    <lineage>
        <taxon>Bacteria</taxon>
        <taxon>Bacillati</taxon>
        <taxon>Bacillota</taxon>
        <taxon>Bacilli</taxon>
        <taxon>Bacillales</taxon>
        <taxon>Paenibacillaceae</taxon>
        <taxon>Aneurinibacillus group</taxon>
        <taxon>Aneurinibacillus</taxon>
    </lineage>
</organism>
<name>A0ABX8Y7T4_ANETH</name>
<proteinExistence type="predicted"/>
<keyword evidence="1" id="KW-0812">Transmembrane</keyword>
<dbReference type="Proteomes" id="UP000826616">
    <property type="component" value="Chromosome"/>
</dbReference>
<sequence>MNKGFIEKVKSYTSLGVMIFILLIVVVWCLKITIGLNTTGVKDFLDIILKVVQILFYIVGAIVGVLTYRSAKKGFLNTVNTEYKKRVMDHLEKLSDSLYNEFNPNSENYWVRLDPEKEIISKILEVYKKNEQKILNSKNFRIGIPHTKSQAVLEEILNRVKSDPFIPEEISNEVVRYLEKRLNSMHIIFIEESRKYMEELAQGLYKDKIKDSEIYIKNKINKRLYKEGCGISQIEKEVHNIRIKIKKYLESYNPFNKNNF</sequence>
<feature type="transmembrane region" description="Helical" evidence="1">
    <location>
        <begin position="47"/>
        <end position="68"/>
    </location>
</feature>
<dbReference type="EMBL" id="CP080764">
    <property type="protein sequence ID" value="QYY41480.1"/>
    <property type="molecule type" value="Genomic_DNA"/>
</dbReference>
<evidence type="ECO:0000313" key="2">
    <source>
        <dbReference type="EMBL" id="QYY41480.1"/>
    </source>
</evidence>